<evidence type="ECO:0000256" key="1">
    <source>
        <dbReference type="SAM" id="MobiDB-lite"/>
    </source>
</evidence>
<gene>
    <name evidence="2" type="ORF">LCGC14_1914260</name>
</gene>
<feature type="region of interest" description="Disordered" evidence="1">
    <location>
        <begin position="33"/>
        <end position="52"/>
    </location>
</feature>
<dbReference type="EMBL" id="LAZR01020273">
    <property type="protein sequence ID" value="KKL89486.1"/>
    <property type="molecule type" value="Genomic_DNA"/>
</dbReference>
<sequence length="52" mass="5798">MILQKKALLKGLITLADCTFNYTRNEQQLLADSTHRNPVTNSALSDRGDSYA</sequence>
<protein>
    <submittedName>
        <fullName evidence="2">Uncharacterized protein</fullName>
    </submittedName>
</protein>
<name>A0A0F9GFY1_9ZZZZ</name>
<evidence type="ECO:0000313" key="2">
    <source>
        <dbReference type="EMBL" id="KKL89486.1"/>
    </source>
</evidence>
<organism evidence="2">
    <name type="scientific">marine sediment metagenome</name>
    <dbReference type="NCBI Taxonomy" id="412755"/>
    <lineage>
        <taxon>unclassified sequences</taxon>
        <taxon>metagenomes</taxon>
        <taxon>ecological metagenomes</taxon>
    </lineage>
</organism>
<dbReference type="AlphaFoldDB" id="A0A0F9GFY1"/>
<feature type="compositionally biased region" description="Polar residues" evidence="1">
    <location>
        <begin position="33"/>
        <end position="44"/>
    </location>
</feature>
<reference evidence="2" key="1">
    <citation type="journal article" date="2015" name="Nature">
        <title>Complex archaea that bridge the gap between prokaryotes and eukaryotes.</title>
        <authorList>
            <person name="Spang A."/>
            <person name="Saw J.H."/>
            <person name="Jorgensen S.L."/>
            <person name="Zaremba-Niedzwiedzka K."/>
            <person name="Martijn J."/>
            <person name="Lind A.E."/>
            <person name="van Eijk R."/>
            <person name="Schleper C."/>
            <person name="Guy L."/>
            <person name="Ettema T.J."/>
        </authorList>
    </citation>
    <scope>NUCLEOTIDE SEQUENCE</scope>
</reference>
<accession>A0A0F9GFY1</accession>
<proteinExistence type="predicted"/>
<comment type="caution">
    <text evidence="2">The sequence shown here is derived from an EMBL/GenBank/DDBJ whole genome shotgun (WGS) entry which is preliminary data.</text>
</comment>